<dbReference type="Proteomes" id="UP000604046">
    <property type="component" value="Unassembled WGS sequence"/>
</dbReference>
<evidence type="ECO:0000256" key="6">
    <source>
        <dbReference type="PIRSR" id="PIRSR607702-2"/>
    </source>
</evidence>
<dbReference type="Pfam" id="PF05005">
    <property type="entry name" value="Ocnus"/>
    <property type="match status" value="1"/>
</dbReference>
<feature type="signal peptide" evidence="7">
    <location>
        <begin position="1"/>
        <end position="31"/>
    </location>
</feature>
<dbReference type="GO" id="GO:0030154">
    <property type="term" value="P:cell differentiation"/>
    <property type="evidence" value="ECO:0007669"/>
    <property type="project" value="UniProtKB-KW"/>
</dbReference>
<comment type="similarity">
    <text evidence="2">Belongs to the janus family.</text>
</comment>
<name>A0A812KNX2_9DINO</name>
<evidence type="ECO:0000256" key="4">
    <source>
        <dbReference type="ARBA" id="ARBA00022928"/>
    </source>
</evidence>
<protein>
    <submittedName>
        <fullName evidence="8">PHPT1 protein</fullName>
    </submittedName>
</protein>
<evidence type="ECO:0000313" key="8">
    <source>
        <dbReference type="EMBL" id="CAE7233378.1"/>
    </source>
</evidence>
<evidence type="ECO:0000256" key="5">
    <source>
        <dbReference type="PIRSR" id="PIRSR607702-1"/>
    </source>
</evidence>
<keyword evidence="9" id="KW-1185">Reference proteome</keyword>
<sequence>MPVAERKQSRLLLTLLSAVALTMRPSRVALALLHRGLAPRPLSFVCGSVPVFTFPSSALASPAARCVADAAECRQEATTNAEDMRKAKELREEAGLGDISASAQALEQLPDAIIDEGTFKYVLLRVTAASGEKKYLVRGTLGAAYHKDVALPYVRAYLKEGFGVEVLGGGRILHDVPRGFIKIYGFSYGFPWAEGTGHEISAEVCKNYFAGYQVAHGHRETANL</sequence>
<dbReference type="OrthoDB" id="10249612at2759"/>
<keyword evidence="7" id="KW-0732">Signal</keyword>
<evidence type="ECO:0000256" key="2">
    <source>
        <dbReference type="ARBA" id="ARBA00010971"/>
    </source>
</evidence>
<comment type="function">
    <text evidence="1">JanA and janB regulate somatic sex differentiation.</text>
</comment>
<gene>
    <name evidence="8" type="primary">PHPT1</name>
    <name evidence="8" type="ORF">SNAT2548_LOCUS9755</name>
</gene>
<dbReference type="PANTHER" id="PTHR12258:SF5">
    <property type="entry name" value="BCDNA.GH02250-RELATED"/>
    <property type="match status" value="1"/>
</dbReference>
<accession>A0A812KNX2</accession>
<dbReference type="EMBL" id="CAJNDS010000779">
    <property type="protein sequence ID" value="CAE7233378.1"/>
    <property type="molecule type" value="Genomic_DNA"/>
</dbReference>
<keyword evidence="4" id="KW-0726">Sexual differentiation</keyword>
<dbReference type="AlphaFoldDB" id="A0A812KNX2"/>
<evidence type="ECO:0000256" key="3">
    <source>
        <dbReference type="ARBA" id="ARBA00022782"/>
    </source>
</evidence>
<proteinExistence type="inferred from homology"/>
<dbReference type="GO" id="GO:0101006">
    <property type="term" value="F:protein histidine phosphatase activity"/>
    <property type="evidence" value="ECO:0007669"/>
    <property type="project" value="TreeGrafter"/>
</dbReference>
<evidence type="ECO:0000313" key="9">
    <source>
        <dbReference type="Proteomes" id="UP000604046"/>
    </source>
</evidence>
<dbReference type="SUPFAM" id="SSF143724">
    <property type="entry name" value="PHP14-like"/>
    <property type="match status" value="1"/>
</dbReference>
<dbReference type="GO" id="GO:0005829">
    <property type="term" value="C:cytosol"/>
    <property type="evidence" value="ECO:0007669"/>
    <property type="project" value="TreeGrafter"/>
</dbReference>
<dbReference type="GO" id="GO:0007548">
    <property type="term" value="P:sex differentiation"/>
    <property type="evidence" value="ECO:0007669"/>
    <property type="project" value="UniProtKB-KW"/>
</dbReference>
<feature type="binding site" evidence="6">
    <location>
        <position position="120"/>
    </location>
    <ligand>
        <name>substrate</name>
    </ligand>
</feature>
<dbReference type="InterPro" id="IPR038596">
    <property type="entry name" value="Janus_sf"/>
</dbReference>
<feature type="chain" id="PRO_5032931480" evidence="7">
    <location>
        <begin position="32"/>
        <end position="224"/>
    </location>
</feature>
<dbReference type="PANTHER" id="PTHR12258">
    <property type="entry name" value="JANUS-A/JANUS-B"/>
    <property type="match status" value="1"/>
</dbReference>
<dbReference type="Gene3D" id="3.50.20.20">
    <property type="entry name" value="Janus/Ocnus"/>
    <property type="match status" value="1"/>
</dbReference>
<dbReference type="InterPro" id="IPR007702">
    <property type="entry name" value="Janus"/>
</dbReference>
<keyword evidence="3" id="KW-0221">Differentiation</keyword>
<evidence type="ECO:0000256" key="1">
    <source>
        <dbReference type="ARBA" id="ARBA00002508"/>
    </source>
</evidence>
<reference evidence="8" key="1">
    <citation type="submission" date="2021-02" db="EMBL/GenBank/DDBJ databases">
        <authorList>
            <person name="Dougan E. K."/>
            <person name="Rhodes N."/>
            <person name="Thang M."/>
            <person name="Chan C."/>
        </authorList>
    </citation>
    <scope>NUCLEOTIDE SEQUENCE</scope>
</reference>
<feature type="active site" description="Proton acceptor" evidence="5">
    <location>
        <position position="146"/>
    </location>
</feature>
<comment type="caution">
    <text evidence="8">The sequence shown here is derived from an EMBL/GenBank/DDBJ whole genome shotgun (WGS) entry which is preliminary data.</text>
</comment>
<organism evidence="8 9">
    <name type="scientific">Symbiodinium natans</name>
    <dbReference type="NCBI Taxonomy" id="878477"/>
    <lineage>
        <taxon>Eukaryota</taxon>
        <taxon>Sar</taxon>
        <taxon>Alveolata</taxon>
        <taxon>Dinophyceae</taxon>
        <taxon>Suessiales</taxon>
        <taxon>Symbiodiniaceae</taxon>
        <taxon>Symbiodinium</taxon>
    </lineage>
</organism>
<evidence type="ECO:0000256" key="7">
    <source>
        <dbReference type="SAM" id="SignalP"/>
    </source>
</evidence>